<dbReference type="PANTHER" id="PTHR15680:SF9">
    <property type="entry name" value="LARGE RIBOSOMAL SUBUNIT PROTEIN BL19M"/>
    <property type="match status" value="1"/>
</dbReference>
<dbReference type="InterPro" id="IPR018257">
    <property type="entry name" value="Ribosomal_bL19_CS"/>
</dbReference>
<sequence>MHLKLRKQNLIISAIEKDFKKSTIPIIDVGDSVKMAILIQEGSKQRIQNVEGVVISQHKSQLNTTITVRKTLQNIGVERVYLIHSPLIQSIKIIRKAKVRRAKLYYLRSRSGKATRLKTKFN</sequence>
<dbReference type="InterPro" id="IPR001857">
    <property type="entry name" value="Ribosomal_bL19"/>
</dbReference>
<evidence type="ECO:0000256" key="3">
    <source>
        <dbReference type="ARBA" id="ARBA00023274"/>
    </source>
</evidence>
<dbReference type="GO" id="GO:0006412">
    <property type="term" value="P:translation"/>
    <property type="evidence" value="ECO:0007669"/>
    <property type="project" value="UniProtKB-UniRule"/>
</dbReference>
<dbReference type="PIRSF" id="PIRSF002191">
    <property type="entry name" value="Ribosomal_L19"/>
    <property type="match status" value="1"/>
</dbReference>
<dbReference type="NCBIfam" id="TIGR01024">
    <property type="entry name" value="rplS_bact"/>
    <property type="match status" value="1"/>
</dbReference>
<proteinExistence type="inferred from homology"/>
<accession>A0A345U811</accession>
<dbReference type="GO" id="GO:0005762">
    <property type="term" value="C:mitochondrial large ribosomal subunit"/>
    <property type="evidence" value="ECO:0007669"/>
    <property type="project" value="TreeGrafter"/>
</dbReference>
<organism evidence="5">
    <name type="scientific">Gracilaria gracilis</name>
    <name type="common">Red alga</name>
    <dbReference type="NCBI Taxonomy" id="2777"/>
    <lineage>
        <taxon>Eukaryota</taxon>
        <taxon>Rhodophyta</taxon>
        <taxon>Florideophyceae</taxon>
        <taxon>Rhodymeniophycidae</taxon>
        <taxon>Gracilariales</taxon>
        <taxon>Gracilariaceae</taxon>
        <taxon>Gracilaria</taxon>
    </lineage>
</organism>
<protein>
    <recommendedName>
        <fullName evidence="4">Large ribosomal subunit protein bL19c</fullName>
    </recommendedName>
</protein>
<name>A0A345U811_GRAGA</name>
<dbReference type="SUPFAM" id="SSF50104">
    <property type="entry name" value="Translation proteins SH3-like domain"/>
    <property type="match status" value="1"/>
</dbReference>
<dbReference type="GeneID" id="37623395"/>
<keyword evidence="5" id="KW-0934">Plastid</keyword>
<evidence type="ECO:0000256" key="1">
    <source>
        <dbReference type="ARBA" id="ARBA00005781"/>
    </source>
</evidence>
<keyword evidence="3 4" id="KW-0687">Ribonucleoprotein</keyword>
<dbReference type="PRINTS" id="PR00061">
    <property type="entry name" value="RIBOSOMALL19"/>
</dbReference>
<evidence type="ECO:0000313" key="5">
    <source>
        <dbReference type="EMBL" id="AXI96597.1"/>
    </source>
</evidence>
<dbReference type="AlphaFoldDB" id="A0A345U811"/>
<dbReference type="Pfam" id="PF01245">
    <property type="entry name" value="Ribosomal_L19"/>
    <property type="match status" value="1"/>
</dbReference>
<geneLocation type="chloroplast" evidence="5"/>
<dbReference type="InterPro" id="IPR008991">
    <property type="entry name" value="Translation_prot_SH3-like_sf"/>
</dbReference>
<dbReference type="PANTHER" id="PTHR15680">
    <property type="entry name" value="RIBOSOMAL PROTEIN L19"/>
    <property type="match status" value="1"/>
</dbReference>
<evidence type="ECO:0000256" key="4">
    <source>
        <dbReference type="HAMAP-Rule" id="MF_00402"/>
    </source>
</evidence>
<keyword evidence="5" id="KW-0150">Chloroplast</keyword>
<dbReference type="GO" id="GO:0009507">
    <property type="term" value="C:chloroplast"/>
    <property type="evidence" value="ECO:0007669"/>
    <property type="project" value="UniProtKB-SubCell"/>
</dbReference>
<dbReference type="Gene3D" id="2.30.30.790">
    <property type="match status" value="1"/>
</dbReference>
<reference evidence="5" key="1">
    <citation type="submission" date="2018-05" db="EMBL/GenBank/DDBJ databases">
        <title>Organellar genomes of Gracilariaceae.</title>
        <authorList>
            <person name="Iha C."/>
            <person name="Oliveira M.C."/>
        </authorList>
    </citation>
    <scope>NUCLEOTIDE SEQUENCE</scope>
</reference>
<gene>
    <name evidence="4 5" type="primary">rpl19</name>
</gene>
<evidence type="ECO:0000256" key="2">
    <source>
        <dbReference type="ARBA" id="ARBA00022980"/>
    </source>
</evidence>
<dbReference type="RefSeq" id="YP_009510924.1">
    <property type="nucleotide sequence ID" value="NC_039141.1"/>
</dbReference>
<dbReference type="EMBL" id="MH396011">
    <property type="protein sequence ID" value="AXI96597.1"/>
    <property type="molecule type" value="Genomic_DNA"/>
</dbReference>
<dbReference type="InterPro" id="IPR038657">
    <property type="entry name" value="Ribosomal_bL19_sf"/>
</dbReference>
<comment type="similarity">
    <text evidence="1 4">Belongs to the bacterial ribosomal protein bL19 family.</text>
</comment>
<dbReference type="PROSITE" id="PS01015">
    <property type="entry name" value="RIBOSOMAL_L19"/>
    <property type="match status" value="1"/>
</dbReference>
<dbReference type="HAMAP" id="MF_00402">
    <property type="entry name" value="Ribosomal_bL19"/>
    <property type="match status" value="1"/>
</dbReference>
<dbReference type="GO" id="GO:0003735">
    <property type="term" value="F:structural constituent of ribosome"/>
    <property type="evidence" value="ECO:0007669"/>
    <property type="project" value="InterPro"/>
</dbReference>
<comment type="subcellular location">
    <subcellularLocation>
        <location evidence="4">Plastid</location>
        <location evidence="4">Chloroplast</location>
    </subcellularLocation>
</comment>
<keyword evidence="2 4" id="KW-0689">Ribosomal protein</keyword>